<name>A0A4Y2S074_ARAVE</name>
<dbReference type="Proteomes" id="UP000499080">
    <property type="component" value="Unassembled WGS sequence"/>
</dbReference>
<evidence type="ECO:0000313" key="2">
    <source>
        <dbReference type="Proteomes" id="UP000499080"/>
    </source>
</evidence>
<evidence type="ECO:0000313" key="1">
    <source>
        <dbReference type="EMBL" id="GBN81353.1"/>
    </source>
</evidence>
<sequence length="118" mass="13730">MQLNLVKSHVSFRNEADDNLVKQATKKGLTHLQAEMSSEKMLIASLNKWQQDWDSGLWQSIFNILLSHSNPSFMVKRIHPLRYRPCPFRSCRIDSGFIIRYLHMWGKGKPSTTELIVT</sequence>
<gene>
    <name evidence="1" type="ORF">AVEN_229845_1</name>
</gene>
<comment type="caution">
    <text evidence="1">The sequence shown here is derived from an EMBL/GenBank/DDBJ whole genome shotgun (WGS) entry which is preliminary data.</text>
</comment>
<organism evidence="1 2">
    <name type="scientific">Araneus ventricosus</name>
    <name type="common">Orbweaver spider</name>
    <name type="synonym">Epeira ventricosa</name>
    <dbReference type="NCBI Taxonomy" id="182803"/>
    <lineage>
        <taxon>Eukaryota</taxon>
        <taxon>Metazoa</taxon>
        <taxon>Ecdysozoa</taxon>
        <taxon>Arthropoda</taxon>
        <taxon>Chelicerata</taxon>
        <taxon>Arachnida</taxon>
        <taxon>Araneae</taxon>
        <taxon>Araneomorphae</taxon>
        <taxon>Entelegynae</taxon>
        <taxon>Araneoidea</taxon>
        <taxon>Araneidae</taxon>
        <taxon>Araneus</taxon>
    </lineage>
</organism>
<reference evidence="1 2" key="1">
    <citation type="journal article" date="2019" name="Sci. Rep.">
        <title>Orb-weaving spider Araneus ventricosus genome elucidates the spidroin gene catalogue.</title>
        <authorList>
            <person name="Kono N."/>
            <person name="Nakamura H."/>
            <person name="Ohtoshi R."/>
            <person name="Moran D.A.P."/>
            <person name="Shinohara A."/>
            <person name="Yoshida Y."/>
            <person name="Fujiwara M."/>
            <person name="Mori M."/>
            <person name="Tomita M."/>
            <person name="Arakawa K."/>
        </authorList>
    </citation>
    <scope>NUCLEOTIDE SEQUENCE [LARGE SCALE GENOMIC DNA]</scope>
</reference>
<evidence type="ECO:0008006" key="3">
    <source>
        <dbReference type="Google" id="ProtNLM"/>
    </source>
</evidence>
<accession>A0A4Y2S074</accession>
<dbReference type="AlphaFoldDB" id="A0A4Y2S074"/>
<keyword evidence="2" id="KW-1185">Reference proteome</keyword>
<proteinExistence type="predicted"/>
<dbReference type="EMBL" id="BGPR01019233">
    <property type="protein sequence ID" value="GBN81353.1"/>
    <property type="molecule type" value="Genomic_DNA"/>
</dbReference>
<protein>
    <recommendedName>
        <fullName evidence="3">RNase H type-1 domain-containing protein</fullName>
    </recommendedName>
</protein>